<sequence>MTGYTVDPGELTTATTILRDATTSLADVHLDHINAGPGRLNGVVAAFTTDTQDALTSLASTLGATADTITTARDAYLQDDTTTTNRLR</sequence>
<dbReference type="EMBL" id="FOGI01000009">
    <property type="protein sequence ID" value="SES25481.1"/>
    <property type="molecule type" value="Genomic_DNA"/>
</dbReference>
<organism evidence="1 2">
    <name type="scientific">Actinokineospora terrae</name>
    <dbReference type="NCBI Taxonomy" id="155974"/>
    <lineage>
        <taxon>Bacteria</taxon>
        <taxon>Bacillati</taxon>
        <taxon>Actinomycetota</taxon>
        <taxon>Actinomycetes</taxon>
        <taxon>Pseudonocardiales</taxon>
        <taxon>Pseudonocardiaceae</taxon>
        <taxon>Actinokineospora</taxon>
    </lineage>
</organism>
<name>A0A1H9VVC5_9PSEU</name>
<gene>
    <name evidence="1" type="ORF">SAMN04487818_109107</name>
</gene>
<dbReference type="STRING" id="155974.SAMN04487818_109107"/>
<protein>
    <recommendedName>
        <fullName evidence="3">Excreted virulence factor EspC, type VII ESX diderm</fullName>
    </recommendedName>
</protein>
<evidence type="ECO:0000313" key="1">
    <source>
        <dbReference type="EMBL" id="SES25481.1"/>
    </source>
</evidence>
<evidence type="ECO:0008006" key="3">
    <source>
        <dbReference type="Google" id="ProtNLM"/>
    </source>
</evidence>
<evidence type="ECO:0000313" key="2">
    <source>
        <dbReference type="Proteomes" id="UP000199051"/>
    </source>
</evidence>
<proteinExistence type="predicted"/>
<dbReference type="RefSeq" id="WP_092781467.1">
    <property type="nucleotide sequence ID" value="NZ_FOGI01000009.1"/>
</dbReference>
<dbReference type="Proteomes" id="UP000199051">
    <property type="component" value="Unassembled WGS sequence"/>
</dbReference>
<accession>A0A1H9VVC5</accession>
<dbReference type="AlphaFoldDB" id="A0A1H9VVC5"/>
<keyword evidence="2" id="KW-1185">Reference proteome</keyword>
<reference evidence="2" key="1">
    <citation type="submission" date="2016-10" db="EMBL/GenBank/DDBJ databases">
        <authorList>
            <person name="Varghese N."/>
            <person name="Submissions S."/>
        </authorList>
    </citation>
    <scope>NUCLEOTIDE SEQUENCE [LARGE SCALE GENOMIC DNA]</scope>
    <source>
        <strain evidence="2">DSM 44260</strain>
    </source>
</reference>